<dbReference type="InterPro" id="IPR000961">
    <property type="entry name" value="AGC-kinase_C"/>
</dbReference>
<comment type="catalytic activity">
    <reaction evidence="13">
        <text>L-seryl-[protein] + ATP = O-phospho-L-seryl-[protein] + ADP + H(+)</text>
        <dbReference type="Rhea" id="RHEA:17989"/>
        <dbReference type="Rhea" id="RHEA-COMP:9863"/>
        <dbReference type="Rhea" id="RHEA-COMP:11604"/>
        <dbReference type="ChEBI" id="CHEBI:15378"/>
        <dbReference type="ChEBI" id="CHEBI:29999"/>
        <dbReference type="ChEBI" id="CHEBI:30616"/>
        <dbReference type="ChEBI" id="CHEBI:83421"/>
        <dbReference type="ChEBI" id="CHEBI:456216"/>
        <dbReference type="EC" id="2.7.11.13"/>
    </reaction>
</comment>
<proteinExistence type="inferred from homology"/>
<dbReference type="InterPro" id="IPR046349">
    <property type="entry name" value="C1-like_sf"/>
</dbReference>
<evidence type="ECO:0000256" key="11">
    <source>
        <dbReference type="ARBA" id="ARBA00022840"/>
    </source>
</evidence>
<evidence type="ECO:0000256" key="3">
    <source>
        <dbReference type="ARBA" id="ARBA00022527"/>
    </source>
</evidence>
<dbReference type="Proteomes" id="UP000054350">
    <property type="component" value="Unassembled WGS sequence"/>
</dbReference>
<dbReference type="PROSITE" id="PS50081">
    <property type="entry name" value="ZF_DAG_PE_2"/>
    <property type="match status" value="2"/>
</dbReference>
<dbReference type="PROSITE" id="PS00107">
    <property type="entry name" value="PROTEIN_KINASE_ATP"/>
    <property type="match status" value="1"/>
</dbReference>
<dbReference type="SUPFAM" id="SSF46585">
    <property type="entry name" value="HR1 repeat"/>
    <property type="match status" value="2"/>
</dbReference>
<evidence type="ECO:0000259" key="20">
    <source>
        <dbReference type="PROSITE" id="PS51860"/>
    </source>
</evidence>
<feature type="region of interest" description="Disordered" evidence="16">
    <location>
        <begin position="557"/>
        <end position="615"/>
    </location>
</feature>
<feature type="domain" description="Protein kinase" evidence="17">
    <location>
        <begin position="709"/>
        <end position="971"/>
    </location>
</feature>
<feature type="domain" description="Phorbol-ester/DAG-type" evidence="18">
    <location>
        <begin position="405"/>
        <end position="453"/>
    </location>
</feature>
<comment type="catalytic activity">
    <reaction evidence="12">
        <text>L-threonyl-[protein] + ATP = O-phospho-L-threonyl-[protein] + ADP + H(+)</text>
        <dbReference type="Rhea" id="RHEA:46608"/>
        <dbReference type="Rhea" id="RHEA-COMP:11060"/>
        <dbReference type="Rhea" id="RHEA-COMP:11605"/>
        <dbReference type="ChEBI" id="CHEBI:15378"/>
        <dbReference type="ChEBI" id="CHEBI:30013"/>
        <dbReference type="ChEBI" id="CHEBI:30616"/>
        <dbReference type="ChEBI" id="CHEBI:61977"/>
        <dbReference type="ChEBI" id="CHEBI:456216"/>
        <dbReference type="EC" id="2.7.11.13"/>
    </reaction>
</comment>
<reference evidence="21 22" key="1">
    <citation type="submission" date="2009-11" db="EMBL/GenBank/DDBJ databases">
        <title>Annotation of Allomyces macrogynus ATCC 38327.</title>
        <authorList>
            <consortium name="The Broad Institute Genome Sequencing Platform"/>
            <person name="Russ C."/>
            <person name="Cuomo C."/>
            <person name="Burger G."/>
            <person name="Gray M.W."/>
            <person name="Holland P.W.H."/>
            <person name="King N."/>
            <person name="Lang F.B.F."/>
            <person name="Roger A.J."/>
            <person name="Ruiz-Trillo I."/>
            <person name="Young S.K."/>
            <person name="Zeng Q."/>
            <person name="Gargeya S."/>
            <person name="Fitzgerald M."/>
            <person name="Haas B."/>
            <person name="Abouelleil A."/>
            <person name="Alvarado L."/>
            <person name="Arachchi H.M."/>
            <person name="Berlin A."/>
            <person name="Chapman S.B."/>
            <person name="Gearin G."/>
            <person name="Goldberg J."/>
            <person name="Griggs A."/>
            <person name="Gujja S."/>
            <person name="Hansen M."/>
            <person name="Heiman D."/>
            <person name="Howarth C."/>
            <person name="Larimer J."/>
            <person name="Lui A."/>
            <person name="MacDonald P.J.P."/>
            <person name="McCowen C."/>
            <person name="Montmayeur A."/>
            <person name="Murphy C."/>
            <person name="Neiman D."/>
            <person name="Pearson M."/>
            <person name="Priest M."/>
            <person name="Roberts A."/>
            <person name="Saif S."/>
            <person name="Shea T."/>
            <person name="Sisk P."/>
            <person name="Stolte C."/>
            <person name="Sykes S."/>
            <person name="Wortman J."/>
            <person name="Nusbaum C."/>
            <person name="Birren B."/>
        </authorList>
    </citation>
    <scope>NUCLEOTIDE SEQUENCE [LARGE SCALE GENOMIC DNA]</scope>
    <source>
        <strain evidence="21 22">ATCC 38327</strain>
    </source>
</reference>
<evidence type="ECO:0000259" key="18">
    <source>
        <dbReference type="PROSITE" id="PS50081"/>
    </source>
</evidence>
<reference evidence="22" key="2">
    <citation type="submission" date="2009-11" db="EMBL/GenBank/DDBJ databases">
        <title>The Genome Sequence of Allomyces macrogynus strain ATCC 38327.</title>
        <authorList>
            <consortium name="The Broad Institute Genome Sequencing Platform"/>
            <person name="Russ C."/>
            <person name="Cuomo C."/>
            <person name="Shea T."/>
            <person name="Young S.K."/>
            <person name="Zeng Q."/>
            <person name="Koehrsen M."/>
            <person name="Haas B."/>
            <person name="Borodovsky M."/>
            <person name="Guigo R."/>
            <person name="Alvarado L."/>
            <person name="Berlin A."/>
            <person name="Borenstein D."/>
            <person name="Chen Z."/>
            <person name="Engels R."/>
            <person name="Freedman E."/>
            <person name="Gellesch M."/>
            <person name="Goldberg J."/>
            <person name="Griggs A."/>
            <person name="Gujja S."/>
            <person name="Heiman D."/>
            <person name="Hepburn T."/>
            <person name="Howarth C."/>
            <person name="Jen D."/>
            <person name="Larson L."/>
            <person name="Lewis B."/>
            <person name="Mehta T."/>
            <person name="Park D."/>
            <person name="Pearson M."/>
            <person name="Roberts A."/>
            <person name="Saif S."/>
            <person name="Shenoy N."/>
            <person name="Sisk P."/>
            <person name="Stolte C."/>
            <person name="Sykes S."/>
            <person name="Walk T."/>
            <person name="White J."/>
            <person name="Yandava C."/>
            <person name="Burger G."/>
            <person name="Gray M.W."/>
            <person name="Holland P.W.H."/>
            <person name="King N."/>
            <person name="Lang F.B.F."/>
            <person name="Roger A.J."/>
            <person name="Ruiz-Trillo I."/>
            <person name="Lander E."/>
            <person name="Nusbaum C."/>
        </authorList>
    </citation>
    <scope>NUCLEOTIDE SEQUENCE [LARGE SCALE GENOMIC DNA]</scope>
    <source>
        <strain evidence="22">ATCC 38327</strain>
    </source>
</reference>
<organism evidence="21 22">
    <name type="scientific">Allomyces macrogynus (strain ATCC 38327)</name>
    <name type="common">Allomyces javanicus var. macrogynus</name>
    <dbReference type="NCBI Taxonomy" id="578462"/>
    <lineage>
        <taxon>Eukaryota</taxon>
        <taxon>Fungi</taxon>
        <taxon>Fungi incertae sedis</taxon>
        <taxon>Blastocladiomycota</taxon>
        <taxon>Blastocladiomycetes</taxon>
        <taxon>Blastocladiales</taxon>
        <taxon>Blastocladiaceae</taxon>
        <taxon>Allomyces</taxon>
    </lineage>
</organism>
<dbReference type="InterPro" id="IPR002219">
    <property type="entry name" value="PKC_DAG/PE"/>
</dbReference>
<dbReference type="FunFam" id="1.10.510.10:FF:000210">
    <property type="entry name" value="Non-specific serine/threonine protein kinase"/>
    <property type="match status" value="1"/>
</dbReference>
<evidence type="ECO:0000259" key="17">
    <source>
        <dbReference type="PROSITE" id="PS50011"/>
    </source>
</evidence>
<dbReference type="EMBL" id="GG745388">
    <property type="protein sequence ID" value="KNE73108.1"/>
    <property type="molecule type" value="Genomic_DNA"/>
</dbReference>
<feature type="region of interest" description="Disordered" evidence="16">
    <location>
        <begin position="174"/>
        <end position="197"/>
    </location>
</feature>
<keyword evidence="8" id="KW-0863">Zinc-finger</keyword>
<dbReference type="PROSITE" id="PS50011">
    <property type="entry name" value="PROTEIN_KINASE_DOM"/>
    <property type="match status" value="1"/>
</dbReference>
<keyword evidence="22" id="KW-1185">Reference proteome</keyword>
<gene>
    <name evidence="21" type="ORF">AMAG_17259</name>
</gene>
<dbReference type="GO" id="GO:0007165">
    <property type="term" value="P:signal transduction"/>
    <property type="evidence" value="ECO:0007669"/>
    <property type="project" value="InterPro"/>
</dbReference>
<comment type="similarity">
    <text evidence="1">Belongs to the protein kinase superfamily. AGC Ser/Thr protein kinase family. PKC subfamily.</text>
</comment>
<feature type="domain" description="Phorbol-ester/DAG-type" evidence="18">
    <location>
        <begin position="475"/>
        <end position="524"/>
    </location>
</feature>
<dbReference type="InterPro" id="IPR036274">
    <property type="entry name" value="HR1_rpt_sf"/>
</dbReference>
<evidence type="ECO:0000256" key="16">
    <source>
        <dbReference type="SAM" id="MobiDB-lite"/>
    </source>
</evidence>
<dbReference type="SMART" id="SM00742">
    <property type="entry name" value="Hr1"/>
    <property type="match status" value="2"/>
</dbReference>
<keyword evidence="9 21" id="KW-0418">Kinase</keyword>
<dbReference type="CDD" id="cd20823">
    <property type="entry name" value="C1_ScPKC1-like_rpt2"/>
    <property type="match status" value="1"/>
</dbReference>
<feature type="domain" description="REM-1" evidence="20">
    <location>
        <begin position="1"/>
        <end position="67"/>
    </location>
</feature>
<protein>
    <recommendedName>
        <fullName evidence="2">protein kinase C</fullName>
        <ecNumber evidence="2">2.7.11.13</ecNumber>
    </recommendedName>
</protein>
<dbReference type="InterPro" id="IPR000719">
    <property type="entry name" value="Prot_kinase_dom"/>
</dbReference>
<dbReference type="OrthoDB" id="63267at2759"/>
<evidence type="ECO:0000256" key="15">
    <source>
        <dbReference type="PROSITE-ProRule" id="PRU10141"/>
    </source>
</evidence>
<keyword evidence="14" id="KW-0175">Coiled coil</keyword>
<dbReference type="InterPro" id="IPR017441">
    <property type="entry name" value="Protein_kinase_ATP_BS"/>
</dbReference>
<evidence type="ECO:0000256" key="2">
    <source>
        <dbReference type="ARBA" id="ARBA00012429"/>
    </source>
</evidence>
<dbReference type="Pfam" id="PF00069">
    <property type="entry name" value="Pkinase"/>
    <property type="match status" value="1"/>
</dbReference>
<feature type="compositionally biased region" description="Pro residues" evidence="16">
    <location>
        <begin position="78"/>
        <end position="87"/>
    </location>
</feature>
<evidence type="ECO:0000256" key="13">
    <source>
        <dbReference type="ARBA" id="ARBA00047470"/>
    </source>
</evidence>
<dbReference type="PROSITE" id="PS51860">
    <property type="entry name" value="REM_1"/>
    <property type="match status" value="1"/>
</dbReference>
<evidence type="ECO:0000256" key="1">
    <source>
        <dbReference type="ARBA" id="ARBA00005490"/>
    </source>
</evidence>
<keyword evidence="11 15" id="KW-0067">ATP-binding</keyword>
<evidence type="ECO:0000313" key="22">
    <source>
        <dbReference type="Proteomes" id="UP000054350"/>
    </source>
</evidence>
<evidence type="ECO:0000256" key="14">
    <source>
        <dbReference type="PROSITE-ProRule" id="PRU01207"/>
    </source>
</evidence>
<evidence type="ECO:0000256" key="9">
    <source>
        <dbReference type="ARBA" id="ARBA00022777"/>
    </source>
</evidence>
<dbReference type="GO" id="GO:0004697">
    <property type="term" value="F:diacylglycerol-dependent serine/threonine kinase activity"/>
    <property type="evidence" value="ECO:0007669"/>
    <property type="project" value="UniProtKB-EC"/>
</dbReference>
<feature type="compositionally biased region" description="Acidic residues" evidence="16">
    <location>
        <begin position="183"/>
        <end position="192"/>
    </location>
</feature>
<evidence type="ECO:0000256" key="6">
    <source>
        <dbReference type="ARBA" id="ARBA00022723"/>
    </source>
</evidence>
<keyword evidence="4" id="KW-0597">Phosphoprotein</keyword>
<dbReference type="OMA" id="MSMVMAN"/>
<evidence type="ECO:0000256" key="8">
    <source>
        <dbReference type="ARBA" id="ARBA00022771"/>
    </source>
</evidence>
<keyword evidence="10" id="KW-0862">Zinc</keyword>
<dbReference type="CDD" id="cd20822">
    <property type="entry name" value="C1_ScPKC1-like_rpt1"/>
    <property type="match status" value="1"/>
</dbReference>
<dbReference type="CDD" id="cd05570">
    <property type="entry name" value="STKc_PKC"/>
    <property type="match status" value="1"/>
</dbReference>
<keyword evidence="7 15" id="KW-0547">Nucleotide-binding</keyword>
<evidence type="ECO:0000256" key="4">
    <source>
        <dbReference type="ARBA" id="ARBA00022553"/>
    </source>
</evidence>
<accession>A0A0L0TE14</accession>
<feature type="region of interest" description="Disordered" evidence="16">
    <location>
        <begin position="328"/>
        <end position="348"/>
    </location>
</feature>
<keyword evidence="3" id="KW-0723">Serine/threonine-protein kinase</keyword>
<dbReference type="SMART" id="SM00220">
    <property type="entry name" value="S_TKc"/>
    <property type="match status" value="1"/>
</dbReference>
<feature type="compositionally biased region" description="Low complexity" evidence="16">
    <location>
        <begin position="639"/>
        <end position="655"/>
    </location>
</feature>
<feature type="compositionally biased region" description="Low complexity" evidence="16">
    <location>
        <begin position="64"/>
        <end position="74"/>
    </location>
</feature>
<keyword evidence="6" id="KW-0479">Metal-binding</keyword>
<dbReference type="Gene3D" id="1.10.510.10">
    <property type="entry name" value="Transferase(Phosphotransferase) domain 1"/>
    <property type="match status" value="1"/>
</dbReference>
<evidence type="ECO:0000256" key="5">
    <source>
        <dbReference type="ARBA" id="ARBA00022679"/>
    </source>
</evidence>
<dbReference type="SUPFAM" id="SSF57889">
    <property type="entry name" value="Cysteine-rich domain"/>
    <property type="match status" value="2"/>
</dbReference>
<dbReference type="Gene3D" id="3.30.200.20">
    <property type="entry name" value="Phosphorylase Kinase, domain 1"/>
    <property type="match status" value="1"/>
</dbReference>
<dbReference type="Gene3D" id="1.10.287.160">
    <property type="entry name" value="HR1 repeat"/>
    <property type="match status" value="2"/>
</dbReference>
<dbReference type="GO" id="GO:0008270">
    <property type="term" value="F:zinc ion binding"/>
    <property type="evidence" value="ECO:0007669"/>
    <property type="project" value="UniProtKB-KW"/>
</dbReference>
<evidence type="ECO:0000256" key="7">
    <source>
        <dbReference type="ARBA" id="ARBA00022741"/>
    </source>
</evidence>
<feature type="compositionally biased region" description="Low complexity" evidence="16">
    <location>
        <begin position="596"/>
        <end position="606"/>
    </location>
</feature>
<dbReference type="GO" id="GO:0106310">
    <property type="term" value="F:protein serine kinase activity"/>
    <property type="evidence" value="ECO:0007669"/>
    <property type="project" value="RHEA"/>
</dbReference>
<dbReference type="Gene3D" id="3.30.60.20">
    <property type="match status" value="2"/>
</dbReference>
<evidence type="ECO:0000256" key="12">
    <source>
        <dbReference type="ARBA" id="ARBA00047272"/>
    </source>
</evidence>
<dbReference type="InterPro" id="IPR008271">
    <property type="entry name" value="Ser/Thr_kinase_AS"/>
</dbReference>
<dbReference type="GO" id="GO:0005524">
    <property type="term" value="F:ATP binding"/>
    <property type="evidence" value="ECO:0007669"/>
    <property type="project" value="UniProtKB-UniRule"/>
</dbReference>
<dbReference type="EC" id="2.7.11.13" evidence="2"/>
<evidence type="ECO:0000259" key="19">
    <source>
        <dbReference type="PROSITE" id="PS51285"/>
    </source>
</evidence>
<dbReference type="PANTHER" id="PTHR24351">
    <property type="entry name" value="RIBOSOMAL PROTEIN S6 KINASE"/>
    <property type="match status" value="1"/>
</dbReference>
<name>A0A0L0TE14_ALLM3</name>
<dbReference type="STRING" id="578462.A0A0L0TE14"/>
<evidence type="ECO:0000256" key="10">
    <source>
        <dbReference type="ARBA" id="ARBA00022833"/>
    </source>
</evidence>
<dbReference type="InterPro" id="IPR011072">
    <property type="entry name" value="HR1_rho-bd"/>
</dbReference>
<feature type="binding site" evidence="15">
    <location>
        <position position="738"/>
    </location>
    <ligand>
        <name>ATP</name>
        <dbReference type="ChEBI" id="CHEBI:30616"/>
    </ligand>
</feature>
<dbReference type="FunFam" id="3.30.200.20:FF:000103">
    <property type="entry name" value="Protein kinase C"/>
    <property type="match status" value="1"/>
</dbReference>
<dbReference type="eggNOG" id="KOG0694">
    <property type="taxonomic scope" value="Eukaryota"/>
</dbReference>
<dbReference type="AlphaFoldDB" id="A0A0L0TE14"/>
<keyword evidence="5" id="KW-0808">Transferase</keyword>
<feature type="region of interest" description="Disordered" evidence="16">
    <location>
        <begin position="64"/>
        <end position="89"/>
    </location>
</feature>
<dbReference type="Pfam" id="PF00130">
    <property type="entry name" value="C1_1"/>
    <property type="match status" value="2"/>
</dbReference>
<dbReference type="Pfam" id="PF02185">
    <property type="entry name" value="HR1"/>
    <property type="match status" value="1"/>
</dbReference>
<feature type="region of interest" description="Disordered" evidence="16">
    <location>
        <begin position="639"/>
        <end position="658"/>
    </location>
</feature>
<evidence type="ECO:0000313" key="21">
    <source>
        <dbReference type="EMBL" id="KNE73108.1"/>
    </source>
</evidence>
<dbReference type="Pfam" id="PF00433">
    <property type="entry name" value="Pkinase_C"/>
    <property type="match status" value="1"/>
</dbReference>
<feature type="domain" description="AGC-kinase C-terminal" evidence="19">
    <location>
        <begin position="972"/>
        <end position="1042"/>
    </location>
</feature>
<dbReference type="PROSITE" id="PS00108">
    <property type="entry name" value="PROTEIN_KINASE_ST"/>
    <property type="match status" value="1"/>
</dbReference>
<dbReference type="SMART" id="SM00133">
    <property type="entry name" value="S_TK_X"/>
    <property type="match status" value="1"/>
</dbReference>
<dbReference type="InterPro" id="IPR017892">
    <property type="entry name" value="Pkinase_C"/>
</dbReference>
<dbReference type="PROSITE" id="PS51285">
    <property type="entry name" value="AGC_KINASE_CTER"/>
    <property type="match status" value="1"/>
</dbReference>
<dbReference type="InterPro" id="IPR011009">
    <property type="entry name" value="Kinase-like_dom_sf"/>
</dbReference>
<sequence>MDRDARIAELQRKIDIEQTVRDGAAAMRAKLTDPNAIAQCDASLLESTKRLEFLHAQLARLTLGSGSNGSNSTTASPPNEPAAPPTRSPSLPAVAVSVAVATPLGLPAAVSVESLAPSTTSSTKSSLSGLFNYFRRGKSRSASTASLDKHGHVALAHQWGPPLADLVLAGPTAGGPRLPLPGEDAEAPDLDESASGTVSNLDWSQAGRPLSNAKLAAKLRDLTYKLDLEYKVKQASERMEQLYAAPGAAAATAKSERAEVERTQVETNARIDAIKRALQNYSGLYTLSVDKAMEIEIVVVDADRSSNVRAVEGLLWFRLADLMAPPPTATPPSAELHDDAAASGPVPTSMTPASGARVGWFDLDPVGTVLVRAQFTPKAKARKVSRLGRQGAVRKKQKVETTLHGHRFALAQFANITKCALCSEFIGLSSCYACEACGFSCHKKCAPRVVTRCFAVPAADGMQNEEGLLQSHNIPHRFQPFTNLSANWCVHCGHLIPLGRGHVKCADCGAMSHAACSVLVPNFCGLSMKMANTLLHEMKMANDQRAANEIRKLQRVSQTPSQAEIDLTIPHVPDAPVPPVPAAHEMPVLPPPKSPTSPTASSLPPELTLPPVPGYQPRRDSQIASINLAAAAAAAKAGNPWLASPSGSPSLSAAPAPQPVVPPVVLSPKLPSTVTTPAAVAPPVTLPAPASSVAATPSKRTKKVTLDDFVFLSVLGKGNFGKVMLAEEKHSKKLYAIKVLKKEFVIENDEVESTRSEKRILLTANRARHPFLINLYACMQTATRLYFVMEYVSGGDLMLHIQRQQFSERRAKFYAAEVLLALEFLHQNNIVYRDLKLDNIMLGPDGHIKLADYGLCKENMPFGAVTNTFCGTPEFMAPEILQEKTYGRYGRAVDWWAFGVLVYEMICGQAPFHGDDEDEIFESILHDEVLYPINMSRDAVALCQRLLTKDPSQRLGATAADAEDIKRHAFFRGVDWDALARKQIAPPFVPRLTSATDTSNFDTEFTREPPQLTPIHTVLDEVEQAEFLGFSYVADWVNETAQR</sequence>
<dbReference type="PROSITE" id="PS00479">
    <property type="entry name" value="ZF_DAG_PE_1"/>
    <property type="match status" value="2"/>
</dbReference>
<dbReference type="VEuPathDB" id="FungiDB:AMAG_17259"/>
<dbReference type="SUPFAM" id="SSF56112">
    <property type="entry name" value="Protein kinase-like (PK-like)"/>
    <property type="match status" value="1"/>
</dbReference>
<dbReference type="SMART" id="SM00109">
    <property type="entry name" value="C1"/>
    <property type="match status" value="2"/>
</dbReference>